<evidence type="ECO:0000313" key="1">
    <source>
        <dbReference type="EMBL" id="MPN32622.1"/>
    </source>
</evidence>
<dbReference type="Gene3D" id="3.50.30.40">
    <property type="entry name" value="Ribonuclease E inhibitor RraA/RraA-like"/>
    <property type="match status" value="1"/>
</dbReference>
<dbReference type="InterPro" id="IPR036704">
    <property type="entry name" value="RraA/RraA-like_sf"/>
</dbReference>
<reference evidence="1" key="1">
    <citation type="submission" date="2019-08" db="EMBL/GenBank/DDBJ databases">
        <authorList>
            <person name="Kucharzyk K."/>
            <person name="Murdoch R.W."/>
            <person name="Higgins S."/>
            <person name="Loffler F."/>
        </authorList>
    </citation>
    <scope>NUCLEOTIDE SEQUENCE</scope>
</reference>
<evidence type="ECO:0008006" key="2">
    <source>
        <dbReference type="Google" id="ProtNLM"/>
    </source>
</evidence>
<protein>
    <recommendedName>
        <fullName evidence="2">4-hydroxy-2-oxoglutarate aldolase</fullName>
    </recommendedName>
</protein>
<sequence>MGGVVVNPGDIIAADSDGVAVIRPNKAEEILAGCRQIAQTEIDKDAEVVQLRAARQPRQ</sequence>
<name>A0A645H2T8_9ZZZZ</name>
<proteinExistence type="predicted"/>
<comment type="caution">
    <text evidence="1">The sequence shown here is derived from an EMBL/GenBank/DDBJ whole genome shotgun (WGS) entry which is preliminary data.</text>
</comment>
<dbReference type="AlphaFoldDB" id="A0A645H2T8"/>
<dbReference type="EMBL" id="VSSQ01084724">
    <property type="protein sequence ID" value="MPN32622.1"/>
    <property type="molecule type" value="Genomic_DNA"/>
</dbReference>
<gene>
    <name evidence="1" type="ORF">SDC9_180102</name>
</gene>
<accession>A0A645H2T8</accession>
<dbReference type="SUPFAM" id="SSF89562">
    <property type="entry name" value="RraA-like"/>
    <property type="match status" value="1"/>
</dbReference>
<organism evidence="1">
    <name type="scientific">bioreactor metagenome</name>
    <dbReference type="NCBI Taxonomy" id="1076179"/>
    <lineage>
        <taxon>unclassified sequences</taxon>
        <taxon>metagenomes</taxon>
        <taxon>ecological metagenomes</taxon>
    </lineage>
</organism>